<reference evidence="1 2" key="1">
    <citation type="submission" date="2024-10" db="EMBL/GenBank/DDBJ databases">
        <title>Updated reference genomes for cyclostephanoid diatoms.</title>
        <authorList>
            <person name="Roberts W.R."/>
            <person name="Alverson A.J."/>
        </authorList>
    </citation>
    <scope>NUCLEOTIDE SEQUENCE [LARGE SCALE GENOMIC DNA]</scope>
    <source>
        <strain evidence="1 2">AJA010-31</strain>
    </source>
</reference>
<evidence type="ECO:0000313" key="1">
    <source>
        <dbReference type="EMBL" id="KAL3784435.1"/>
    </source>
</evidence>
<gene>
    <name evidence="1" type="ORF">ACHAWO_012767</name>
</gene>
<proteinExistence type="predicted"/>
<dbReference type="GO" id="GO:0016791">
    <property type="term" value="F:phosphatase activity"/>
    <property type="evidence" value="ECO:0007669"/>
    <property type="project" value="UniProtKB-ARBA"/>
</dbReference>
<evidence type="ECO:0000313" key="2">
    <source>
        <dbReference type="Proteomes" id="UP001530400"/>
    </source>
</evidence>
<evidence type="ECO:0008006" key="3">
    <source>
        <dbReference type="Google" id="ProtNLM"/>
    </source>
</evidence>
<sequence length="430" mass="46488">MVSIRCTQCIVGLSIFGDVGSLCTAFVVRLANMQISSRNEYKLRFVQLNASPDKGDLYNEEELMDLLSLHQALNDAKEKVEDANPAYEEAIPGIHDLVLQTLDDIESSSSNPQSFDLTLEKETQSQLDGSMNTLMTLLRDKKPTIRAIASDVDGTLLSSGQELHPLTLDAVLKAIDQSQSNTKQKIDHFFAATGKSRAGAAGSLGPIIGPLLYQCPGVYIQGLYCVDGDNNVVFEKKLPMSAIRAAEDLVADFGISIIGYDGDDLYSTELTDTVVELSEFYGEPTVKLMMKDDSVTNLVEHEAGLHKLLLMDEDVEQLSNIIRPRLEQLAEEHDATVTQAIPTMLELLPKGCSKAYGVQKVCEALGINAGTELLALGDAENDVGMLQMAAIGVAVGNACPQARDASDFIMKERNDEGGAGLAMGLFGFDD</sequence>
<dbReference type="Gene3D" id="3.40.50.1000">
    <property type="entry name" value="HAD superfamily/HAD-like"/>
    <property type="match status" value="1"/>
</dbReference>
<dbReference type="Gene3D" id="3.30.1240.10">
    <property type="match status" value="1"/>
</dbReference>
<protein>
    <recommendedName>
        <fullName evidence="3">Haloacid dehalogenase-like hydrolase</fullName>
    </recommendedName>
</protein>
<dbReference type="PANTHER" id="PTHR10000:SF8">
    <property type="entry name" value="HAD SUPERFAMILY HYDROLASE-LIKE, TYPE 3"/>
    <property type="match status" value="1"/>
</dbReference>
<dbReference type="AlphaFoldDB" id="A0ABD3P8D8"/>
<dbReference type="InterPro" id="IPR036412">
    <property type="entry name" value="HAD-like_sf"/>
</dbReference>
<organism evidence="1 2">
    <name type="scientific">Cyclotella atomus</name>
    <dbReference type="NCBI Taxonomy" id="382360"/>
    <lineage>
        <taxon>Eukaryota</taxon>
        <taxon>Sar</taxon>
        <taxon>Stramenopiles</taxon>
        <taxon>Ochrophyta</taxon>
        <taxon>Bacillariophyta</taxon>
        <taxon>Coscinodiscophyceae</taxon>
        <taxon>Thalassiosirophycidae</taxon>
        <taxon>Stephanodiscales</taxon>
        <taxon>Stephanodiscaceae</taxon>
        <taxon>Cyclotella</taxon>
    </lineage>
</organism>
<comment type="caution">
    <text evidence="1">The sequence shown here is derived from an EMBL/GenBank/DDBJ whole genome shotgun (WGS) entry which is preliminary data.</text>
</comment>
<dbReference type="Pfam" id="PF08282">
    <property type="entry name" value="Hydrolase_3"/>
    <property type="match status" value="1"/>
</dbReference>
<dbReference type="PANTHER" id="PTHR10000">
    <property type="entry name" value="PHOSPHOSERINE PHOSPHATASE"/>
    <property type="match status" value="1"/>
</dbReference>
<dbReference type="SUPFAM" id="SSF56784">
    <property type="entry name" value="HAD-like"/>
    <property type="match status" value="1"/>
</dbReference>
<dbReference type="InterPro" id="IPR023214">
    <property type="entry name" value="HAD_sf"/>
</dbReference>
<dbReference type="PROSITE" id="PS01228">
    <property type="entry name" value="COF_1"/>
    <property type="match status" value="1"/>
</dbReference>
<accession>A0ABD3P8D8</accession>
<dbReference type="Proteomes" id="UP001530400">
    <property type="component" value="Unassembled WGS sequence"/>
</dbReference>
<dbReference type="EMBL" id="JALLPJ020000728">
    <property type="protein sequence ID" value="KAL3784435.1"/>
    <property type="molecule type" value="Genomic_DNA"/>
</dbReference>
<keyword evidence="2" id="KW-1185">Reference proteome</keyword>
<name>A0ABD3P8D8_9STRA</name>